<sequence>MEIARAAAELFMKHGLRATRAEDIARAAGVAPRTFYRYFAGKEEALGPLFSAGVEKWAEAVRDAPAGLSVPDALRHAVVQTLTPGAGVRPESMEWVRSLLRLAEGSPALLRVWGEACQGAERTLEGVLAARLSHRAEVAGDGAPRGGESRDGEPGVGEPGDEESCGGAAGGGRADRGGAAGGGRADRGGAAGGVGSRHVTASGIRLSAAVAGAAVRVAVETWAAGDDPADGPAGPVPRALSHLEALRDFPWGTA</sequence>
<keyword evidence="3" id="KW-0804">Transcription</keyword>
<dbReference type="Proteomes" id="UP000326179">
    <property type="component" value="Chromosome"/>
</dbReference>
<feature type="DNA-binding region" description="H-T-H motif" evidence="4">
    <location>
        <begin position="20"/>
        <end position="39"/>
    </location>
</feature>
<evidence type="ECO:0000256" key="5">
    <source>
        <dbReference type="SAM" id="MobiDB-lite"/>
    </source>
</evidence>
<reference evidence="7 8" key="1">
    <citation type="submission" date="2019-10" db="EMBL/GenBank/DDBJ databases">
        <title>A novel species.</title>
        <authorList>
            <person name="Gao J."/>
        </authorList>
    </citation>
    <scope>NUCLEOTIDE SEQUENCE [LARGE SCALE GENOMIC DNA]</scope>
    <source>
        <strain evidence="7 8">QMT-28</strain>
    </source>
</reference>
<dbReference type="InterPro" id="IPR009057">
    <property type="entry name" value="Homeodomain-like_sf"/>
</dbReference>
<evidence type="ECO:0000256" key="4">
    <source>
        <dbReference type="PROSITE-ProRule" id="PRU00335"/>
    </source>
</evidence>
<feature type="domain" description="HTH tetR-type" evidence="6">
    <location>
        <begin position="1"/>
        <end position="57"/>
    </location>
</feature>
<feature type="compositionally biased region" description="Gly residues" evidence="5">
    <location>
        <begin position="167"/>
        <end position="195"/>
    </location>
</feature>
<accession>A0A5Q0LP82</accession>
<dbReference type="GO" id="GO:0000976">
    <property type="term" value="F:transcription cis-regulatory region binding"/>
    <property type="evidence" value="ECO:0007669"/>
    <property type="project" value="TreeGrafter"/>
</dbReference>
<gene>
    <name evidence="7" type="ORF">GFH48_23430</name>
</gene>
<name>A0A5Q0LP82_9ACTN</name>
<evidence type="ECO:0000259" key="6">
    <source>
        <dbReference type="PROSITE" id="PS50977"/>
    </source>
</evidence>
<dbReference type="InterPro" id="IPR001647">
    <property type="entry name" value="HTH_TetR"/>
</dbReference>
<feature type="region of interest" description="Disordered" evidence="5">
    <location>
        <begin position="138"/>
        <end position="197"/>
    </location>
</feature>
<protein>
    <submittedName>
        <fullName evidence="7">TetR family transcriptional regulator</fullName>
    </submittedName>
</protein>
<keyword evidence="1" id="KW-0805">Transcription regulation</keyword>
<evidence type="ECO:0000256" key="2">
    <source>
        <dbReference type="ARBA" id="ARBA00023125"/>
    </source>
</evidence>
<dbReference type="GO" id="GO:0003700">
    <property type="term" value="F:DNA-binding transcription factor activity"/>
    <property type="evidence" value="ECO:0007669"/>
    <property type="project" value="TreeGrafter"/>
</dbReference>
<dbReference type="PROSITE" id="PS50977">
    <property type="entry name" value="HTH_TETR_2"/>
    <property type="match status" value="1"/>
</dbReference>
<dbReference type="PANTHER" id="PTHR30055">
    <property type="entry name" value="HTH-TYPE TRANSCRIPTIONAL REGULATOR RUTR"/>
    <property type="match status" value="1"/>
</dbReference>
<dbReference type="Pfam" id="PF00440">
    <property type="entry name" value="TetR_N"/>
    <property type="match status" value="1"/>
</dbReference>
<dbReference type="PANTHER" id="PTHR30055:SF238">
    <property type="entry name" value="MYCOFACTOCIN BIOSYNTHESIS TRANSCRIPTIONAL REGULATOR MFTR-RELATED"/>
    <property type="match status" value="1"/>
</dbReference>
<keyword evidence="2 4" id="KW-0238">DNA-binding</keyword>
<organism evidence="7 8">
    <name type="scientific">Streptomyces fagopyri</name>
    <dbReference type="NCBI Taxonomy" id="2662397"/>
    <lineage>
        <taxon>Bacteria</taxon>
        <taxon>Bacillati</taxon>
        <taxon>Actinomycetota</taxon>
        <taxon>Actinomycetes</taxon>
        <taxon>Kitasatosporales</taxon>
        <taxon>Streptomycetaceae</taxon>
        <taxon>Streptomyces</taxon>
    </lineage>
</organism>
<dbReference type="InterPro" id="IPR050109">
    <property type="entry name" value="HTH-type_TetR-like_transc_reg"/>
</dbReference>
<proteinExistence type="predicted"/>
<evidence type="ECO:0000313" key="8">
    <source>
        <dbReference type="Proteomes" id="UP000326179"/>
    </source>
</evidence>
<dbReference type="SUPFAM" id="SSF46689">
    <property type="entry name" value="Homeodomain-like"/>
    <property type="match status" value="1"/>
</dbReference>
<dbReference type="PRINTS" id="PR00455">
    <property type="entry name" value="HTHTETR"/>
</dbReference>
<evidence type="ECO:0000256" key="1">
    <source>
        <dbReference type="ARBA" id="ARBA00023015"/>
    </source>
</evidence>
<dbReference type="AlphaFoldDB" id="A0A5Q0LP82"/>
<evidence type="ECO:0000256" key="3">
    <source>
        <dbReference type="ARBA" id="ARBA00023163"/>
    </source>
</evidence>
<keyword evidence="8" id="KW-1185">Reference proteome</keyword>
<dbReference type="Gene3D" id="1.10.357.10">
    <property type="entry name" value="Tetracycline Repressor, domain 2"/>
    <property type="match status" value="2"/>
</dbReference>
<dbReference type="EMBL" id="CP045643">
    <property type="protein sequence ID" value="QFZ78908.1"/>
    <property type="molecule type" value="Genomic_DNA"/>
</dbReference>
<evidence type="ECO:0000313" key="7">
    <source>
        <dbReference type="EMBL" id="QFZ78908.1"/>
    </source>
</evidence>
<dbReference type="KEGG" id="sfy:GFH48_23430"/>